<reference evidence="1" key="1">
    <citation type="submission" date="2018-06" db="EMBL/GenBank/DDBJ databases">
        <authorList>
            <person name="Zhirakovskaya E."/>
        </authorList>
    </citation>
    <scope>NUCLEOTIDE SEQUENCE</scope>
</reference>
<name>A0A3B0QUM4_9ZZZZ</name>
<protein>
    <submittedName>
        <fullName evidence="1">Uncharacterized protein</fullName>
    </submittedName>
</protein>
<organism evidence="1">
    <name type="scientific">hydrothermal vent metagenome</name>
    <dbReference type="NCBI Taxonomy" id="652676"/>
    <lineage>
        <taxon>unclassified sequences</taxon>
        <taxon>metagenomes</taxon>
        <taxon>ecological metagenomes</taxon>
    </lineage>
</organism>
<gene>
    <name evidence="1" type="ORF">MNBD_DELTA01-1200</name>
</gene>
<dbReference type="EMBL" id="UOEA01000084">
    <property type="protein sequence ID" value="VAV85284.1"/>
    <property type="molecule type" value="Genomic_DNA"/>
</dbReference>
<accession>A0A3B0QUM4</accession>
<sequence length="65" mass="7480">MPLYRFKCCLCNKSWEAYRTREHPAKDYCCGVEAGLERGVEPQAMALETFEDGPALQLHETKGWN</sequence>
<evidence type="ECO:0000313" key="1">
    <source>
        <dbReference type="EMBL" id="VAV85284.1"/>
    </source>
</evidence>
<proteinExistence type="predicted"/>
<dbReference type="AlphaFoldDB" id="A0A3B0QUM4"/>